<dbReference type="PANTHER" id="PTHR11527">
    <property type="entry name" value="HEAT-SHOCK PROTEIN 20 FAMILY MEMBER"/>
    <property type="match status" value="1"/>
</dbReference>
<sequence length="193" mass="21203">MRKLFKRFSGLAGRAQSDPLDESASEEISAIQALAEAEAGGQDDNGNEAADDDGADEDTDAEDAADDDGEEENGENGWIPAEDEEGQLSIDVYQTNEAIVVKSTIAGVKPEDIDISINNDMLTIRGKRMEQNEIPEESYLYKECYWGSFSRSIILPVEIVNERIEAILENGVLTVILPKAKVAKPISIRVRER</sequence>
<dbReference type="InterPro" id="IPR002068">
    <property type="entry name" value="A-crystallin/Hsp20_dom"/>
</dbReference>
<name>A0A2G9ZLS2_9BACT</name>
<feature type="region of interest" description="Disordered" evidence="3">
    <location>
        <begin position="1"/>
        <end position="83"/>
    </location>
</feature>
<dbReference type="PROSITE" id="PS01031">
    <property type="entry name" value="SHSP"/>
    <property type="match status" value="1"/>
</dbReference>
<organism evidence="5 6">
    <name type="scientific">Candidatus Falkowbacteria bacterium CG23_combo_of_CG06-09_8_20_14_all_49_15</name>
    <dbReference type="NCBI Taxonomy" id="1974572"/>
    <lineage>
        <taxon>Bacteria</taxon>
        <taxon>Candidatus Falkowiibacteriota</taxon>
    </lineage>
</organism>
<feature type="domain" description="SHSP" evidence="4">
    <location>
        <begin position="81"/>
        <end position="193"/>
    </location>
</feature>
<evidence type="ECO:0000313" key="5">
    <source>
        <dbReference type="EMBL" id="PIP34126.1"/>
    </source>
</evidence>
<evidence type="ECO:0000256" key="2">
    <source>
        <dbReference type="RuleBase" id="RU003616"/>
    </source>
</evidence>
<evidence type="ECO:0000256" key="3">
    <source>
        <dbReference type="SAM" id="MobiDB-lite"/>
    </source>
</evidence>
<evidence type="ECO:0000313" key="6">
    <source>
        <dbReference type="Proteomes" id="UP000230729"/>
    </source>
</evidence>
<protein>
    <recommendedName>
        <fullName evidence="4">SHSP domain-containing protein</fullName>
    </recommendedName>
</protein>
<dbReference type="SUPFAM" id="SSF49764">
    <property type="entry name" value="HSP20-like chaperones"/>
    <property type="match status" value="1"/>
</dbReference>
<comment type="caution">
    <text evidence="5">The sequence shown here is derived from an EMBL/GenBank/DDBJ whole genome shotgun (WGS) entry which is preliminary data.</text>
</comment>
<reference evidence="5 6" key="1">
    <citation type="submission" date="2017-09" db="EMBL/GenBank/DDBJ databases">
        <title>Depth-based differentiation of microbial function through sediment-hosted aquifers and enrichment of novel symbionts in the deep terrestrial subsurface.</title>
        <authorList>
            <person name="Probst A.J."/>
            <person name="Ladd B."/>
            <person name="Jarett J.K."/>
            <person name="Geller-Mcgrath D.E."/>
            <person name="Sieber C.M."/>
            <person name="Emerson J.B."/>
            <person name="Anantharaman K."/>
            <person name="Thomas B.C."/>
            <person name="Malmstrom R."/>
            <person name="Stieglmeier M."/>
            <person name="Klingl A."/>
            <person name="Woyke T."/>
            <person name="Ryan C.M."/>
            <person name="Banfield J.F."/>
        </authorList>
    </citation>
    <scope>NUCLEOTIDE SEQUENCE [LARGE SCALE GENOMIC DNA]</scope>
    <source>
        <strain evidence="5">CG23_combo_of_CG06-09_8_20_14_all_49_15</strain>
    </source>
</reference>
<dbReference type="EMBL" id="PCSD01000009">
    <property type="protein sequence ID" value="PIP34126.1"/>
    <property type="molecule type" value="Genomic_DNA"/>
</dbReference>
<dbReference type="Gene3D" id="2.60.40.790">
    <property type="match status" value="1"/>
</dbReference>
<dbReference type="InterPro" id="IPR008978">
    <property type="entry name" value="HSP20-like_chaperone"/>
</dbReference>
<dbReference type="InterPro" id="IPR031107">
    <property type="entry name" value="Small_HSP"/>
</dbReference>
<dbReference type="Proteomes" id="UP000230729">
    <property type="component" value="Unassembled WGS sequence"/>
</dbReference>
<gene>
    <name evidence="5" type="ORF">COX22_00595</name>
</gene>
<evidence type="ECO:0000256" key="1">
    <source>
        <dbReference type="PROSITE-ProRule" id="PRU00285"/>
    </source>
</evidence>
<feature type="compositionally biased region" description="Acidic residues" evidence="3">
    <location>
        <begin position="45"/>
        <end position="74"/>
    </location>
</feature>
<dbReference type="Pfam" id="PF00011">
    <property type="entry name" value="HSP20"/>
    <property type="match status" value="1"/>
</dbReference>
<evidence type="ECO:0000259" key="4">
    <source>
        <dbReference type="PROSITE" id="PS01031"/>
    </source>
</evidence>
<dbReference type="CDD" id="cd06464">
    <property type="entry name" value="ACD_sHsps-like"/>
    <property type="match status" value="1"/>
</dbReference>
<comment type="similarity">
    <text evidence="1 2">Belongs to the small heat shock protein (HSP20) family.</text>
</comment>
<accession>A0A2G9ZLS2</accession>
<proteinExistence type="inferred from homology"/>
<dbReference type="AlphaFoldDB" id="A0A2G9ZLS2"/>